<keyword evidence="2" id="KW-1185">Reference proteome</keyword>
<sequence length="145" mass="16423">MKKLIFFVIFNAVFIFHSCSDENNQIQCFPRIQINAQYNIGLPAYNSLLVPNGYVQLLPDGTNGSRGLIIVNTGNNFNAYDRNAPHICPDKNTTLEVIDGIKIRCPEDGAEWMLLTGQPLNDATFGQPLYQYRVNQNSRWLIITN</sequence>
<dbReference type="OrthoDB" id="1272144at2"/>
<organism evidence="1 2">
    <name type="scientific">Candidatus Ornithobacterium hominis</name>
    <dbReference type="NCBI Taxonomy" id="2497989"/>
    <lineage>
        <taxon>Bacteria</taxon>
        <taxon>Pseudomonadati</taxon>
        <taxon>Bacteroidota</taxon>
        <taxon>Flavobacteriia</taxon>
        <taxon>Flavobacteriales</taxon>
        <taxon>Weeksellaceae</taxon>
        <taxon>Ornithobacterium</taxon>
    </lineage>
</organism>
<evidence type="ECO:0000313" key="1">
    <source>
        <dbReference type="EMBL" id="SZD71310.1"/>
    </source>
</evidence>
<name>A0A383TVP3_9FLAO</name>
<dbReference type="Proteomes" id="UP000262142">
    <property type="component" value="Unassembled WGS sequence"/>
</dbReference>
<dbReference type="EMBL" id="UNSC01000001">
    <property type="protein sequence ID" value="SZD71310.1"/>
    <property type="molecule type" value="Genomic_DNA"/>
</dbReference>
<evidence type="ECO:0008006" key="3">
    <source>
        <dbReference type="Google" id="ProtNLM"/>
    </source>
</evidence>
<reference evidence="1 2" key="1">
    <citation type="submission" date="2018-09" db="EMBL/GenBank/DDBJ databases">
        <authorList>
            <consortium name="Pathogen Informatics"/>
        </authorList>
    </citation>
    <scope>NUCLEOTIDE SEQUENCE [LARGE SCALE GENOMIC DNA]</scope>
    <source>
        <strain evidence="1 2">OH-22767</strain>
    </source>
</reference>
<proteinExistence type="predicted"/>
<dbReference type="RefSeq" id="WP_119057343.1">
    <property type="nucleotide sequence ID" value="NZ_UNSC01000001.1"/>
</dbReference>
<accession>A0A383TVP3</accession>
<evidence type="ECO:0000313" key="2">
    <source>
        <dbReference type="Proteomes" id="UP000262142"/>
    </source>
</evidence>
<dbReference type="AlphaFoldDB" id="A0A383TVP3"/>
<protein>
    <recommendedName>
        <fullName evidence="3">Rieske domain-containing protein</fullName>
    </recommendedName>
</protein>
<gene>
    <name evidence="1" type="ORF">SAMEA104719789_00406</name>
</gene>